<dbReference type="InterPro" id="IPR035994">
    <property type="entry name" value="Nucleoside_phosphorylase_sf"/>
</dbReference>
<dbReference type="RefSeq" id="WP_069973985.1">
    <property type="nucleotide sequence ID" value="NZ_CP017269.1"/>
</dbReference>
<dbReference type="AlphaFoldDB" id="A0A1D8GC23"/>
<evidence type="ECO:0000256" key="4">
    <source>
        <dbReference type="ARBA" id="ARBA00022801"/>
    </source>
</evidence>
<sequence length="233" mass="25431">MGIIGIIGAMDEEIHILKGKMELTETIELAGMKFHKGQLKDKAVVLVRSGIGKVNAAVCAQILISNFDVSTIINTGVAGAVHDALSVGDIVISSDVIEHDFDVTGFGGYKLGQIPRMDEYIFKADKKIIDIALNASKKENENHKTMVGRILSGDIFVASREKKDLLWGEFQGYCTEMEGAAIGHTCYLNQVPFVIIRAMSDKADGSAHVNFNEFVHQAANHSSQIVIDMIQHM</sequence>
<evidence type="ECO:0000256" key="5">
    <source>
        <dbReference type="ARBA" id="ARBA00023167"/>
    </source>
</evidence>
<dbReference type="GO" id="GO:0005829">
    <property type="term" value="C:cytosol"/>
    <property type="evidence" value="ECO:0007669"/>
    <property type="project" value="TreeGrafter"/>
</dbReference>
<evidence type="ECO:0000313" key="8">
    <source>
        <dbReference type="Proteomes" id="UP000095743"/>
    </source>
</evidence>
<dbReference type="PANTHER" id="PTHR46832:SF1">
    <property type="entry name" value="5'-METHYLTHIOADENOSINE_S-ADENOSYLHOMOCYSTEINE NUCLEOSIDASE"/>
    <property type="match status" value="1"/>
</dbReference>
<dbReference type="OrthoDB" id="9792278at2"/>
<dbReference type="Gene3D" id="3.40.50.1580">
    <property type="entry name" value="Nucleoside phosphorylase domain"/>
    <property type="match status" value="1"/>
</dbReference>
<dbReference type="Proteomes" id="UP000095743">
    <property type="component" value="Chromosome"/>
</dbReference>
<dbReference type="GO" id="GO:0009164">
    <property type="term" value="P:nucleoside catabolic process"/>
    <property type="evidence" value="ECO:0007669"/>
    <property type="project" value="InterPro"/>
</dbReference>
<keyword evidence="5" id="KW-0486">Methionine biosynthesis</keyword>
<comment type="pathway">
    <text evidence="1">Amino-acid biosynthesis; L-methionine biosynthesis via salvage pathway; S-methyl-5-thio-alpha-D-ribose 1-phosphate from S-methyl-5'-thioadenosine (hydrolase route): step 1/2.</text>
</comment>
<evidence type="ECO:0000256" key="3">
    <source>
        <dbReference type="ARBA" id="ARBA00022605"/>
    </source>
</evidence>
<evidence type="ECO:0000259" key="6">
    <source>
        <dbReference type="Pfam" id="PF01048"/>
    </source>
</evidence>
<dbReference type="Pfam" id="PF01048">
    <property type="entry name" value="PNP_UDP_1"/>
    <property type="match status" value="1"/>
</dbReference>
<accession>A0A1D8GC23</accession>
<dbReference type="GO" id="GO:0008782">
    <property type="term" value="F:adenosylhomocysteine nucleosidase activity"/>
    <property type="evidence" value="ECO:0007669"/>
    <property type="project" value="UniProtKB-EC"/>
</dbReference>
<dbReference type="NCBIfam" id="NF004079">
    <property type="entry name" value="PRK05584.1"/>
    <property type="match status" value="1"/>
</dbReference>
<keyword evidence="3" id="KW-0028">Amino-acid biosynthesis</keyword>
<keyword evidence="8" id="KW-1185">Reference proteome</keyword>
<dbReference type="GO" id="GO:0019509">
    <property type="term" value="P:L-methionine salvage from methylthioadenosine"/>
    <property type="evidence" value="ECO:0007669"/>
    <property type="project" value="UniProtKB-UniPathway"/>
</dbReference>
<dbReference type="CDD" id="cd09008">
    <property type="entry name" value="MTAN"/>
    <property type="match status" value="1"/>
</dbReference>
<protein>
    <recommendedName>
        <fullName evidence="2">adenosylhomocysteine nucleosidase</fullName>
        <ecNumber evidence="2">3.2.2.9</ecNumber>
    </recommendedName>
</protein>
<dbReference type="InterPro" id="IPR000845">
    <property type="entry name" value="Nucleoside_phosphorylase_d"/>
</dbReference>
<dbReference type="SUPFAM" id="SSF53167">
    <property type="entry name" value="Purine and uridine phosphorylases"/>
    <property type="match status" value="1"/>
</dbReference>
<gene>
    <name evidence="7" type="ORF">Gferi_01790</name>
</gene>
<dbReference type="STRING" id="1424294.Gferi_01790"/>
<dbReference type="NCBIfam" id="TIGR01704">
    <property type="entry name" value="MTA_SAH-Nsdase"/>
    <property type="match status" value="1"/>
</dbReference>
<keyword evidence="4" id="KW-0378">Hydrolase</keyword>
<evidence type="ECO:0000313" key="7">
    <source>
        <dbReference type="EMBL" id="AOT68432.1"/>
    </source>
</evidence>
<dbReference type="KEGG" id="gfe:Gferi_01790"/>
<evidence type="ECO:0000256" key="2">
    <source>
        <dbReference type="ARBA" id="ARBA00011974"/>
    </source>
</evidence>
<dbReference type="GO" id="GO:0008930">
    <property type="term" value="F:methylthioadenosine nucleosidase activity"/>
    <property type="evidence" value="ECO:0007669"/>
    <property type="project" value="InterPro"/>
</dbReference>
<dbReference type="PANTHER" id="PTHR46832">
    <property type="entry name" value="5'-METHYLTHIOADENOSINE/S-ADENOSYLHOMOCYSTEINE NUCLEOSIDASE"/>
    <property type="match status" value="1"/>
</dbReference>
<dbReference type="EMBL" id="CP017269">
    <property type="protein sequence ID" value="AOT68432.1"/>
    <property type="molecule type" value="Genomic_DNA"/>
</dbReference>
<dbReference type="GO" id="GO:0019284">
    <property type="term" value="P:L-methionine salvage from S-adenosylmethionine"/>
    <property type="evidence" value="ECO:0007669"/>
    <property type="project" value="TreeGrafter"/>
</dbReference>
<dbReference type="InterPro" id="IPR010049">
    <property type="entry name" value="MTA_SAH_Nsdase"/>
</dbReference>
<name>A0A1D8GC23_9FIRM</name>
<reference evidence="7 8" key="1">
    <citation type="submission" date="2016-09" db="EMBL/GenBank/DDBJ databases">
        <title>Genomic analysis reveals versatility of anaerobic energy metabolism of Geosporobacter ferrireducens IRF9 of phylum Firmicutes.</title>
        <authorList>
            <person name="Kim S.-J."/>
        </authorList>
    </citation>
    <scope>NUCLEOTIDE SEQUENCE [LARGE SCALE GENOMIC DNA]</scope>
    <source>
        <strain evidence="7 8">IRF9</strain>
    </source>
</reference>
<dbReference type="EC" id="3.2.2.9" evidence="2"/>
<evidence type="ECO:0000256" key="1">
    <source>
        <dbReference type="ARBA" id="ARBA00004945"/>
    </source>
</evidence>
<feature type="domain" description="Nucleoside phosphorylase" evidence="6">
    <location>
        <begin position="4"/>
        <end position="230"/>
    </location>
</feature>
<dbReference type="UniPathway" id="UPA00904">
    <property type="reaction ID" value="UER00871"/>
</dbReference>
<organism evidence="7 8">
    <name type="scientific">Geosporobacter ferrireducens</name>
    <dbReference type="NCBI Taxonomy" id="1424294"/>
    <lineage>
        <taxon>Bacteria</taxon>
        <taxon>Bacillati</taxon>
        <taxon>Bacillota</taxon>
        <taxon>Clostridia</taxon>
        <taxon>Peptostreptococcales</taxon>
        <taxon>Thermotaleaceae</taxon>
        <taxon>Geosporobacter</taxon>
    </lineage>
</organism>
<proteinExistence type="predicted"/>